<proteinExistence type="predicted"/>
<dbReference type="AlphaFoldDB" id="A0A2T2NJC3"/>
<organism evidence="1 2">
    <name type="scientific">Corynespora cassiicola Philippines</name>
    <dbReference type="NCBI Taxonomy" id="1448308"/>
    <lineage>
        <taxon>Eukaryota</taxon>
        <taxon>Fungi</taxon>
        <taxon>Dikarya</taxon>
        <taxon>Ascomycota</taxon>
        <taxon>Pezizomycotina</taxon>
        <taxon>Dothideomycetes</taxon>
        <taxon>Pleosporomycetidae</taxon>
        <taxon>Pleosporales</taxon>
        <taxon>Corynesporascaceae</taxon>
        <taxon>Corynespora</taxon>
    </lineage>
</organism>
<gene>
    <name evidence="1" type="ORF">BS50DRAFT_636290</name>
</gene>
<accession>A0A2T2NJC3</accession>
<protein>
    <recommendedName>
        <fullName evidence="3">F-box domain-containing protein</fullName>
    </recommendedName>
</protein>
<evidence type="ECO:0000313" key="1">
    <source>
        <dbReference type="EMBL" id="PSN65527.1"/>
    </source>
</evidence>
<keyword evidence="2" id="KW-1185">Reference proteome</keyword>
<dbReference type="EMBL" id="KZ678137">
    <property type="protein sequence ID" value="PSN65527.1"/>
    <property type="molecule type" value="Genomic_DNA"/>
</dbReference>
<evidence type="ECO:0008006" key="3">
    <source>
        <dbReference type="Google" id="ProtNLM"/>
    </source>
</evidence>
<dbReference type="InterPro" id="IPR038883">
    <property type="entry name" value="AN11006-like"/>
</dbReference>
<sequence>MPSPNKLSAPQPKVWDWKRFQRLRQPETPGSTLTDALSTPQPPLLSRLFLLPGELRNEIYSYVLFPRHAELLVVNKNHASDFVRTILRSSLFRTSRQVRAEALSYLFQSKKIIILGIANTAAFLQAIGPVGRANLTHLKIGFFSQVSEAVVEKLWVLMNDVRALRELKCVQYGDRNNYIMQQGQGFLDMMPELKLSVEFHDAPIGRVPMERFAEWDSI</sequence>
<evidence type="ECO:0000313" key="2">
    <source>
        <dbReference type="Proteomes" id="UP000240883"/>
    </source>
</evidence>
<reference evidence="1 2" key="1">
    <citation type="journal article" date="2018" name="Front. Microbiol.">
        <title>Genome-Wide Analysis of Corynespora cassiicola Leaf Fall Disease Putative Effectors.</title>
        <authorList>
            <person name="Lopez D."/>
            <person name="Ribeiro S."/>
            <person name="Label P."/>
            <person name="Fumanal B."/>
            <person name="Venisse J.S."/>
            <person name="Kohler A."/>
            <person name="de Oliveira R.R."/>
            <person name="Labutti K."/>
            <person name="Lipzen A."/>
            <person name="Lail K."/>
            <person name="Bauer D."/>
            <person name="Ohm R.A."/>
            <person name="Barry K.W."/>
            <person name="Spatafora J."/>
            <person name="Grigoriev I.V."/>
            <person name="Martin F.M."/>
            <person name="Pujade-Renaud V."/>
        </authorList>
    </citation>
    <scope>NUCLEOTIDE SEQUENCE [LARGE SCALE GENOMIC DNA]</scope>
    <source>
        <strain evidence="1 2">Philippines</strain>
    </source>
</reference>
<name>A0A2T2NJC3_CORCC</name>
<dbReference type="PANTHER" id="PTHR42085:SF1">
    <property type="entry name" value="F-BOX DOMAIN-CONTAINING PROTEIN"/>
    <property type="match status" value="1"/>
</dbReference>
<dbReference type="PANTHER" id="PTHR42085">
    <property type="entry name" value="F-BOX DOMAIN-CONTAINING PROTEIN"/>
    <property type="match status" value="1"/>
</dbReference>
<dbReference type="OrthoDB" id="62952at2759"/>
<dbReference type="Proteomes" id="UP000240883">
    <property type="component" value="Unassembled WGS sequence"/>
</dbReference>